<dbReference type="Gene3D" id="3.20.20.140">
    <property type="entry name" value="Metal-dependent hydrolases"/>
    <property type="match status" value="1"/>
</dbReference>
<organism evidence="1 2">
    <name type="scientific">Archaeoglobus profundus (strain DSM 5631 / JCM 9629 / NBRC 100127 / Av18)</name>
    <dbReference type="NCBI Taxonomy" id="572546"/>
    <lineage>
        <taxon>Archaea</taxon>
        <taxon>Methanobacteriati</taxon>
        <taxon>Methanobacteriota</taxon>
        <taxon>Archaeoglobi</taxon>
        <taxon>Archaeoglobales</taxon>
        <taxon>Archaeoglobaceae</taxon>
        <taxon>Archaeoglobus</taxon>
    </lineage>
</organism>
<dbReference type="OrthoDB" id="42910at2157"/>
<dbReference type="AlphaFoldDB" id="D2REG5"/>
<dbReference type="HOGENOM" id="CLU_012358_1_0_2"/>
<proteinExistence type="predicted"/>
<dbReference type="SUPFAM" id="SSF51556">
    <property type="entry name" value="Metallo-dependent hydrolases"/>
    <property type="match status" value="1"/>
</dbReference>
<dbReference type="GeneID" id="8740151"/>
<dbReference type="eggNOG" id="arCOG00692">
    <property type="taxonomic scope" value="Archaea"/>
</dbReference>
<name>D2REG5_ARCPA</name>
<dbReference type="InterPro" id="IPR032466">
    <property type="entry name" value="Metal_Hydrolase"/>
</dbReference>
<protein>
    <submittedName>
        <fullName evidence="1">Amidohydrolase</fullName>
    </submittedName>
</protein>
<evidence type="ECO:0000313" key="1">
    <source>
        <dbReference type="EMBL" id="ADB58509.1"/>
    </source>
</evidence>
<dbReference type="Proteomes" id="UP000001901">
    <property type="component" value="Chromosome"/>
</dbReference>
<dbReference type="PaxDb" id="572546-Arcpr_1462"/>
<dbReference type="STRING" id="572546.Arcpr_1462"/>
<dbReference type="RefSeq" id="WP_012940845.1">
    <property type="nucleotide sequence ID" value="NC_013741.1"/>
</dbReference>
<keyword evidence="2" id="KW-1185">Reference proteome</keyword>
<dbReference type="EMBL" id="CP001857">
    <property type="protein sequence ID" value="ADB58509.1"/>
    <property type="molecule type" value="Genomic_DNA"/>
</dbReference>
<dbReference type="KEGG" id="apo:Arcpr_1462"/>
<evidence type="ECO:0000313" key="2">
    <source>
        <dbReference type="Proteomes" id="UP000001901"/>
    </source>
</evidence>
<accession>D2REG5</accession>
<gene>
    <name evidence="1" type="ordered locus">Arcpr_1462</name>
</gene>
<sequence length="322" mass="36389">MYPVELITPQGEILKGIIHKDGYFEERDVKAEFIATPSFFNAHAHLLDSVAKDIPRIDLVKAVGEFKFKALSSTSDDEIKECVGNSVEVAKKSGTTAILNFTEMGVRGYNIIKDFEVLALTRPSNLEEAEILIEKSFGFGMSSVRDHDYTFLEELREIAKRHGKIFAIHAGEKDDDDVEKALALEPELLVHMNMAGEKNLKRAMDMEIPIVSCIRSNAFFGLLNLKNYKILSEYDLWLLGTDNAMVCSPSMLEEMHFASYLLGKDFEIFRACIRGFEIFGLTPMLVLFNKRNNLYKCKNPLFGIVRRAEAVDVEAVIYGCTF</sequence>
<reference evidence="1 2" key="1">
    <citation type="journal article" date="2010" name="Stand. Genomic Sci.">
        <title>Complete genome sequence of Archaeoglobus profundus type strain (AV18).</title>
        <authorList>
            <person name="von Jan M."/>
            <person name="Lapidus A."/>
            <person name="Del Rio T.G."/>
            <person name="Copeland A."/>
            <person name="Tice H."/>
            <person name="Cheng J.F."/>
            <person name="Lucas S."/>
            <person name="Chen F."/>
            <person name="Nolan M."/>
            <person name="Goodwin L."/>
            <person name="Han C."/>
            <person name="Pitluck S."/>
            <person name="Liolios K."/>
            <person name="Ivanova N."/>
            <person name="Mavromatis K."/>
            <person name="Ovchinnikova G."/>
            <person name="Chertkov O."/>
            <person name="Pati A."/>
            <person name="Chen A."/>
            <person name="Palaniappan K."/>
            <person name="Land M."/>
            <person name="Hauser L."/>
            <person name="Chang Y.J."/>
            <person name="Jeffries C.D."/>
            <person name="Saunders E."/>
            <person name="Brettin T."/>
            <person name="Detter J.C."/>
            <person name="Chain P."/>
            <person name="Eichinger K."/>
            <person name="Huber H."/>
            <person name="Spring S."/>
            <person name="Rohde M."/>
            <person name="Goker M."/>
            <person name="Wirth R."/>
            <person name="Woyke T."/>
            <person name="Bristow J."/>
            <person name="Eisen J.A."/>
            <person name="Markowitz V."/>
            <person name="Hugenholtz P."/>
            <person name="Kyrpides N.C."/>
            <person name="Klenk H.P."/>
        </authorList>
    </citation>
    <scope>NUCLEOTIDE SEQUENCE [LARGE SCALE GENOMIC DNA]</scope>
    <source>
        <strain evidence="2">DSM 5631 / JCM 9629 / NBRC 100127 / Av18</strain>
    </source>
</reference>